<gene>
    <name evidence="4" type="ORF">SAE02_30980</name>
</gene>
<dbReference type="Gene3D" id="3.40.50.150">
    <property type="entry name" value="Vaccinia Virus protein VP39"/>
    <property type="match status" value="1"/>
</dbReference>
<evidence type="ECO:0000313" key="5">
    <source>
        <dbReference type="Proteomes" id="UP000321523"/>
    </source>
</evidence>
<dbReference type="PROSITE" id="PS51682">
    <property type="entry name" value="SAM_OMT_I"/>
    <property type="match status" value="1"/>
</dbReference>
<dbReference type="CDD" id="cd02440">
    <property type="entry name" value="AdoMet_MTases"/>
    <property type="match status" value="1"/>
</dbReference>
<dbReference type="InterPro" id="IPR050362">
    <property type="entry name" value="Cation-dep_OMT"/>
</dbReference>
<dbReference type="GO" id="GO:0032259">
    <property type="term" value="P:methylation"/>
    <property type="evidence" value="ECO:0007669"/>
    <property type="project" value="UniProtKB-KW"/>
</dbReference>
<evidence type="ECO:0000256" key="1">
    <source>
        <dbReference type="ARBA" id="ARBA00022603"/>
    </source>
</evidence>
<evidence type="ECO:0000313" key="4">
    <source>
        <dbReference type="EMBL" id="GEO38950.1"/>
    </source>
</evidence>
<dbReference type="AlphaFoldDB" id="A0A512DRW0"/>
<protein>
    <submittedName>
        <fullName evidence="4">O-methyltransferase</fullName>
    </submittedName>
</protein>
<dbReference type="RefSeq" id="WP_044429099.1">
    <property type="nucleotide sequence ID" value="NZ_BJYZ01000013.1"/>
</dbReference>
<sequence length="221" mass="24388">MTQQSVFLPPDIHRYILDNSLREPPILTRLRDETAKLTHGHYQIAPEEGQLLTLVLELLRARRTLDIGTFTGYSAMIAALAIPPEGKVVACDVSVEWTDVARRYWEEAGVADRIDLRLAPASDTLAALVGEGAAGSFDFALIDADKELYPSYYEQALTLVRPGGVIAIDNTLWRGTVVDPAATKPKTETFRSFNAFVHADERVTQVMLPLGDGLTLARKRP</sequence>
<dbReference type="InterPro" id="IPR029063">
    <property type="entry name" value="SAM-dependent_MTases_sf"/>
</dbReference>
<dbReference type="GO" id="GO:0008171">
    <property type="term" value="F:O-methyltransferase activity"/>
    <property type="evidence" value="ECO:0007669"/>
    <property type="project" value="InterPro"/>
</dbReference>
<dbReference type="GO" id="GO:0008757">
    <property type="term" value="F:S-adenosylmethionine-dependent methyltransferase activity"/>
    <property type="evidence" value="ECO:0007669"/>
    <property type="project" value="TreeGrafter"/>
</dbReference>
<evidence type="ECO:0000256" key="3">
    <source>
        <dbReference type="ARBA" id="ARBA00022691"/>
    </source>
</evidence>
<comment type="caution">
    <text evidence="4">The sequence shown here is derived from an EMBL/GenBank/DDBJ whole genome shotgun (WGS) entry which is preliminary data.</text>
</comment>
<dbReference type="Proteomes" id="UP000321523">
    <property type="component" value="Unassembled WGS sequence"/>
</dbReference>
<dbReference type="PANTHER" id="PTHR10509">
    <property type="entry name" value="O-METHYLTRANSFERASE-RELATED"/>
    <property type="match status" value="1"/>
</dbReference>
<dbReference type="OrthoDB" id="9799672at2"/>
<accession>A0A512DRW0</accession>
<keyword evidence="3" id="KW-0949">S-adenosyl-L-methionine</keyword>
<reference evidence="4 5" key="1">
    <citation type="submission" date="2019-07" db="EMBL/GenBank/DDBJ databases">
        <title>Whole genome shotgun sequence of Skermanella aerolata NBRC 106429.</title>
        <authorList>
            <person name="Hosoyama A."/>
            <person name="Uohara A."/>
            <person name="Ohji S."/>
            <person name="Ichikawa N."/>
        </authorList>
    </citation>
    <scope>NUCLEOTIDE SEQUENCE [LARGE SCALE GENOMIC DNA]</scope>
    <source>
        <strain evidence="4 5">NBRC 106429</strain>
    </source>
</reference>
<proteinExistence type="predicted"/>
<keyword evidence="5" id="KW-1185">Reference proteome</keyword>
<dbReference type="InterPro" id="IPR002935">
    <property type="entry name" value="SAM_O-MeTrfase"/>
</dbReference>
<dbReference type="SUPFAM" id="SSF53335">
    <property type="entry name" value="S-adenosyl-L-methionine-dependent methyltransferases"/>
    <property type="match status" value="1"/>
</dbReference>
<name>A0A512DRW0_9PROT</name>
<keyword evidence="1 4" id="KW-0489">Methyltransferase</keyword>
<organism evidence="4 5">
    <name type="scientific">Skermanella aerolata</name>
    <dbReference type="NCBI Taxonomy" id="393310"/>
    <lineage>
        <taxon>Bacteria</taxon>
        <taxon>Pseudomonadati</taxon>
        <taxon>Pseudomonadota</taxon>
        <taxon>Alphaproteobacteria</taxon>
        <taxon>Rhodospirillales</taxon>
        <taxon>Azospirillaceae</taxon>
        <taxon>Skermanella</taxon>
    </lineage>
</organism>
<dbReference type="PANTHER" id="PTHR10509:SF14">
    <property type="entry name" value="CAFFEOYL-COA O-METHYLTRANSFERASE 3-RELATED"/>
    <property type="match status" value="1"/>
</dbReference>
<evidence type="ECO:0000256" key="2">
    <source>
        <dbReference type="ARBA" id="ARBA00022679"/>
    </source>
</evidence>
<keyword evidence="2 4" id="KW-0808">Transferase</keyword>
<dbReference type="Pfam" id="PF01596">
    <property type="entry name" value="Methyltransf_3"/>
    <property type="match status" value="1"/>
</dbReference>
<dbReference type="EMBL" id="BJYZ01000013">
    <property type="protein sequence ID" value="GEO38950.1"/>
    <property type="molecule type" value="Genomic_DNA"/>
</dbReference>